<organism evidence="1 2">
    <name type="scientific">Devosia sediminis</name>
    <dbReference type="NCBI Taxonomy" id="2798801"/>
    <lineage>
        <taxon>Bacteria</taxon>
        <taxon>Pseudomonadati</taxon>
        <taxon>Pseudomonadota</taxon>
        <taxon>Alphaproteobacteria</taxon>
        <taxon>Hyphomicrobiales</taxon>
        <taxon>Devosiaceae</taxon>
        <taxon>Devosia</taxon>
    </lineage>
</organism>
<evidence type="ECO:0000313" key="1">
    <source>
        <dbReference type="EMBL" id="MBJ3783633.1"/>
    </source>
</evidence>
<comment type="caution">
    <text evidence="1">The sequence shown here is derived from an EMBL/GenBank/DDBJ whole genome shotgun (WGS) entry which is preliminary data.</text>
</comment>
<dbReference type="Proteomes" id="UP000602124">
    <property type="component" value="Unassembled WGS sequence"/>
</dbReference>
<gene>
    <name evidence="1" type="ORF">JEQ47_02765</name>
</gene>
<dbReference type="AlphaFoldDB" id="A0A934MJ33"/>
<keyword evidence="2" id="KW-1185">Reference proteome</keyword>
<sequence>MSRSELSPIARQIVDGTLKRIEEAQSHNQPIDTTAAMDTVVGRLYATIGNDFAGTNVNNALIELASTLVEKHREELVNS</sequence>
<dbReference type="EMBL" id="JAEKMH010000001">
    <property type="protein sequence ID" value="MBJ3783633.1"/>
    <property type="molecule type" value="Genomic_DNA"/>
</dbReference>
<reference evidence="1" key="1">
    <citation type="submission" date="2020-12" db="EMBL/GenBank/DDBJ databases">
        <title>Devosia sp. MSA67 isolated from Mo River.</title>
        <authorList>
            <person name="Ma F."/>
            <person name="Zi Z."/>
        </authorList>
    </citation>
    <scope>NUCLEOTIDE SEQUENCE</scope>
    <source>
        <strain evidence="1">MSA67</strain>
    </source>
</reference>
<dbReference type="RefSeq" id="WP_198874860.1">
    <property type="nucleotide sequence ID" value="NZ_JAEKMH010000001.1"/>
</dbReference>
<evidence type="ECO:0000313" key="2">
    <source>
        <dbReference type="Proteomes" id="UP000602124"/>
    </source>
</evidence>
<proteinExistence type="predicted"/>
<accession>A0A934MJ33</accession>
<protein>
    <submittedName>
        <fullName evidence="1">Uncharacterized protein</fullName>
    </submittedName>
</protein>
<name>A0A934MJ33_9HYPH</name>